<dbReference type="SUPFAM" id="SSF46785">
    <property type="entry name" value="Winged helix' DNA-binding domain"/>
    <property type="match status" value="1"/>
</dbReference>
<dbReference type="Gene3D" id="3.40.50.300">
    <property type="entry name" value="P-loop containing nucleotide triphosphate hydrolases"/>
    <property type="match status" value="1"/>
</dbReference>
<dbReference type="SMART" id="SM00885">
    <property type="entry name" value="D5_N"/>
    <property type="match status" value="1"/>
</dbReference>
<feature type="domain" description="SF3 helicase" evidence="5">
    <location>
        <begin position="477"/>
        <end position="632"/>
    </location>
</feature>
<dbReference type="PROSITE" id="PS51206">
    <property type="entry name" value="SF3_HELICASE_1"/>
    <property type="match status" value="1"/>
</dbReference>
<dbReference type="PANTHER" id="PTHR35372:SF2">
    <property type="entry name" value="SF3 HELICASE DOMAIN-CONTAINING PROTEIN"/>
    <property type="match status" value="1"/>
</dbReference>
<dbReference type="InterPro" id="IPR036388">
    <property type="entry name" value="WH-like_DNA-bd_sf"/>
</dbReference>
<accession>A0A5S9IS73</accession>
<dbReference type="AlphaFoldDB" id="A0A5S9IS73"/>
<dbReference type="InterPro" id="IPR054347">
    <property type="entry name" value="TOTE_primase"/>
</dbReference>
<dbReference type="InterPro" id="IPR003150">
    <property type="entry name" value="DNA-bd_RFX"/>
</dbReference>
<dbReference type="Pfam" id="PF19263">
    <property type="entry name" value="DUF5906"/>
    <property type="match status" value="1"/>
</dbReference>
<organism evidence="7 8">
    <name type="scientific">Uabimicrobium amorphum</name>
    <dbReference type="NCBI Taxonomy" id="2596890"/>
    <lineage>
        <taxon>Bacteria</taxon>
        <taxon>Pseudomonadati</taxon>
        <taxon>Planctomycetota</taxon>
        <taxon>Candidatus Uabimicrobiia</taxon>
        <taxon>Candidatus Uabimicrobiales</taxon>
        <taxon>Candidatus Uabimicrobiaceae</taxon>
        <taxon>Candidatus Uabimicrobium</taxon>
    </lineage>
</organism>
<evidence type="ECO:0000313" key="7">
    <source>
        <dbReference type="EMBL" id="BBM86636.1"/>
    </source>
</evidence>
<dbReference type="NCBIfam" id="TIGR01613">
    <property type="entry name" value="primase_Cterm"/>
    <property type="match status" value="1"/>
</dbReference>
<dbReference type="SUPFAM" id="SSF52540">
    <property type="entry name" value="P-loop containing nucleoside triphosphate hydrolases"/>
    <property type="match status" value="1"/>
</dbReference>
<dbReference type="InterPro" id="IPR036977">
    <property type="entry name" value="DNA_primase_Znf_CHC2"/>
</dbReference>
<evidence type="ECO:0000259" key="5">
    <source>
        <dbReference type="PROSITE" id="PS51206"/>
    </source>
</evidence>
<dbReference type="GO" id="GO:0006355">
    <property type="term" value="P:regulation of DNA-templated transcription"/>
    <property type="evidence" value="ECO:0007669"/>
    <property type="project" value="InterPro"/>
</dbReference>
<sequence length="756" mass="87897">MVSRNTKDFNQSFAIVKSWFISATDHYGLYIKKAPGRKAHPITAKTLTDEMIYKHIKGEVTIGSYLYNKNRLCERVCIDFDVDTKTKRTFIETGRKETFKLVKGKLYRKVEKTCKVLGAENINYVVEDSVGGFHIWIFFAEPIPVSLAFDFVHSIEKDKTIEKFPKTRELRGKGNFVRLPGRYHSCALGQKREWSKIRNKNEWYSLESPENWTYVTAVRKNSVEKVMKFVRDRRNNFPVKGNNKKDKPLNYTSKIRSLLEKHFGITITKERSFCCPFHSDQKPSGSIYEWNGKELFKCHSANCRMSGKPKSFAQLRRILYQQNVYRPDVKTVQQVVLGNETPKLTIAEIVSRFCKSRNLLYTQGDFWEFGNGVWRKKGKQVIKSDIQKFVGLDFSSKAKIENKYFLIKNYLTKENVLFDKNTDVICLQNGVLNIYTKEFVRHNPDLYLTKRLNFKYNKDIKCPVWMEFLASLDFSTRKIKRLQEWFGYCLSPERKIQKVLYLLGRQSNGKSVILDTLRNLLGDYASCCSLDKLINGRFDSSSLEGKRCNVSGDVEINNKQINAGDFKEFVTGTRQSTERKSIDRYEFVPEFKLAFSANGFLNVSNEDEAFWRRLDIFIFPKVFPENVRDNNLRAKIDGELSGVFNWAIEGLSRLINNGWKFSPCPEVENVDKRKINTVSQVTVHNFLTEFCERDVNKYVAVGELYDKYIEICQKRNSVPLSLSTFGKQIISKKINKARKVLSGKQVCVYLGIKIKK</sequence>
<proteinExistence type="predicted"/>
<dbReference type="GO" id="GO:0004386">
    <property type="term" value="F:helicase activity"/>
    <property type="evidence" value="ECO:0007669"/>
    <property type="project" value="UniProtKB-KW"/>
</dbReference>
<dbReference type="Proteomes" id="UP000326354">
    <property type="component" value="Chromosome"/>
</dbReference>
<dbReference type="GO" id="GO:0006260">
    <property type="term" value="P:DNA replication"/>
    <property type="evidence" value="ECO:0007669"/>
    <property type="project" value="InterPro"/>
</dbReference>
<keyword evidence="8" id="KW-1185">Reference proteome</keyword>
<dbReference type="InterPro" id="IPR004968">
    <property type="entry name" value="DNA_primase/NTPase_C"/>
</dbReference>
<dbReference type="InterPro" id="IPR036390">
    <property type="entry name" value="WH_DNA-bd_sf"/>
</dbReference>
<dbReference type="InterPro" id="IPR014818">
    <property type="entry name" value="Phage/plasmid_primase_P4_C"/>
</dbReference>
<dbReference type="RefSeq" id="WP_151970683.1">
    <property type="nucleotide sequence ID" value="NZ_AP019860.1"/>
</dbReference>
<keyword evidence="1" id="KW-0547">Nucleotide-binding</keyword>
<evidence type="ECO:0000259" key="6">
    <source>
        <dbReference type="PROSITE" id="PS51526"/>
    </source>
</evidence>
<dbReference type="Pfam" id="PF08706">
    <property type="entry name" value="D5_N"/>
    <property type="match status" value="1"/>
</dbReference>
<dbReference type="KEGG" id="uam:UABAM_05022"/>
<keyword evidence="3" id="KW-0347">Helicase</keyword>
<dbReference type="GO" id="GO:0003677">
    <property type="term" value="F:DNA binding"/>
    <property type="evidence" value="ECO:0007669"/>
    <property type="project" value="InterPro"/>
</dbReference>
<evidence type="ECO:0000256" key="2">
    <source>
        <dbReference type="ARBA" id="ARBA00022801"/>
    </source>
</evidence>
<protein>
    <submittedName>
        <fullName evidence="7">Primase</fullName>
    </submittedName>
</protein>
<dbReference type="InterPro" id="IPR014015">
    <property type="entry name" value="Helicase_SF3_DNA-vir"/>
</dbReference>
<dbReference type="InterPro" id="IPR051620">
    <property type="entry name" value="ORF904-like_C"/>
</dbReference>
<dbReference type="Pfam" id="PF22548">
    <property type="entry name" value="AEP-TOTE"/>
    <property type="match status" value="1"/>
</dbReference>
<keyword evidence="2" id="KW-0378">Hydrolase</keyword>
<dbReference type="Gene3D" id="3.90.580.10">
    <property type="entry name" value="Zinc finger, CHC2-type domain"/>
    <property type="match status" value="1"/>
</dbReference>
<dbReference type="PROSITE" id="PS51526">
    <property type="entry name" value="RFX_DBD"/>
    <property type="match status" value="1"/>
</dbReference>
<gene>
    <name evidence="7" type="ORF">UABAM_05022</name>
</gene>
<reference evidence="7 8" key="1">
    <citation type="submission" date="2019-08" db="EMBL/GenBank/DDBJ databases">
        <title>Complete genome sequence of Candidatus Uab amorphum.</title>
        <authorList>
            <person name="Shiratori T."/>
            <person name="Suzuki S."/>
            <person name="Kakizawa Y."/>
            <person name="Ishida K."/>
        </authorList>
    </citation>
    <scope>NUCLEOTIDE SEQUENCE [LARGE SCALE GENOMIC DNA]</scope>
    <source>
        <strain evidence="7 8">SRT547</strain>
    </source>
</reference>
<evidence type="ECO:0000256" key="3">
    <source>
        <dbReference type="ARBA" id="ARBA00022806"/>
    </source>
</evidence>
<evidence type="ECO:0000313" key="8">
    <source>
        <dbReference type="Proteomes" id="UP000326354"/>
    </source>
</evidence>
<dbReference type="Gene3D" id="1.10.10.10">
    <property type="entry name" value="Winged helix-like DNA-binding domain superfamily/Winged helix DNA-binding domain"/>
    <property type="match status" value="1"/>
</dbReference>
<dbReference type="EMBL" id="AP019860">
    <property type="protein sequence ID" value="BBM86636.1"/>
    <property type="molecule type" value="Genomic_DNA"/>
</dbReference>
<dbReference type="OrthoDB" id="288091at2"/>
<dbReference type="GO" id="GO:0005524">
    <property type="term" value="F:ATP binding"/>
    <property type="evidence" value="ECO:0007669"/>
    <property type="project" value="UniProtKB-KW"/>
</dbReference>
<keyword evidence="4" id="KW-0067">ATP-binding</keyword>
<evidence type="ECO:0000256" key="1">
    <source>
        <dbReference type="ARBA" id="ARBA00022741"/>
    </source>
</evidence>
<name>A0A5S9IS73_UABAM</name>
<dbReference type="GO" id="GO:0016787">
    <property type="term" value="F:hydrolase activity"/>
    <property type="evidence" value="ECO:0007669"/>
    <property type="project" value="UniProtKB-KW"/>
</dbReference>
<dbReference type="InterPro" id="IPR006500">
    <property type="entry name" value="Helicase_put_C_phage/plasmid"/>
</dbReference>
<dbReference type="GO" id="GO:0008270">
    <property type="term" value="F:zinc ion binding"/>
    <property type="evidence" value="ECO:0007669"/>
    <property type="project" value="InterPro"/>
</dbReference>
<dbReference type="Pfam" id="PF03288">
    <property type="entry name" value="Pox_D5"/>
    <property type="match status" value="1"/>
</dbReference>
<evidence type="ECO:0000256" key="4">
    <source>
        <dbReference type="ARBA" id="ARBA00022840"/>
    </source>
</evidence>
<dbReference type="InterPro" id="IPR027417">
    <property type="entry name" value="P-loop_NTPase"/>
</dbReference>
<dbReference type="PANTHER" id="PTHR35372">
    <property type="entry name" value="ATP BINDING PROTEIN-RELATED"/>
    <property type="match status" value="1"/>
</dbReference>
<dbReference type="InterPro" id="IPR045455">
    <property type="entry name" value="NrS-1_pol-like_helicase"/>
</dbReference>
<feature type="domain" description="RFX-type winged-helix" evidence="6">
    <location>
        <begin position="683"/>
        <end position="756"/>
    </location>
</feature>